<evidence type="ECO:0000313" key="3">
    <source>
        <dbReference type="Proteomes" id="UP001146793"/>
    </source>
</evidence>
<feature type="coiled-coil region" evidence="1">
    <location>
        <begin position="371"/>
        <end position="426"/>
    </location>
</feature>
<evidence type="ECO:0000313" key="2">
    <source>
        <dbReference type="EMBL" id="KAJ3449900.1"/>
    </source>
</evidence>
<protein>
    <submittedName>
        <fullName evidence="2">Uncharacterized protein</fullName>
    </submittedName>
</protein>
<keyword evidence="1" id="KW-0175">Coiled coil</keyword>
<reference evidence="2" key="1">
    <citation type="submission" date="2022-08" db="EMBL/GenBank/DDBJ databases">
        <title>Novel sulphate-reducing endosymbionts in the free-living metamonad Anaeramoeba.</title>
        <authorList>
            <person name="Jerlstrom-Hultqvist J."/>
            <person name="Cepicka I."/>
            <person name="Gallot-Lavallee L."/>
            <person name="Salas-Leiva D."/>
            <person name="Curtis B.A."/>
            <person name="Zahonova K."/>
            <person name="Pipaliya S."/>
            <person name="Dacks J."/>
            <person name="Roger A.J."/>
        </authorList>
    </citation>
    <scope>NUCLEOTIDE SEQUENCE</scope>
    <source>
        <strain evidence="2">Busselton2</strain>
    </source>
</reference>
<dbReference type="AlphaFoldDB" id="A0AAV8A8B6"/>
<proteinExistence type="predicted"/>
<comment type="caution">
    <text evidence="2">The sequence shown here is derived from an EMBL/GenBank/DDBJ whole genome shotgun (WGS) entry which is preliminary data.</text>
</comment>
<dbReference type="EMBL" id="JANTQA010000012">
    <property type="protein sequence ID" value="KAJ3449900.1"/>
    <property type="molecule type" value="Genomic_DNA"/>
</dbReference>
<dbReference type="Proteomes" id="UP001146793">
    <property type="component" value="Unassembled WGS sequence"/>
</dbReference>
<accession>A0AAV8A8B6</accession>
<evidence type="ECO:0000256" key="1">
    <source>
        <dbReference type="SAM" id="Coils"/>
    </source>
</evidence>
<organism evidence="2 3">
    <name type="scientific">Anaeramoeba flamelloides</name>
    <dbReference type="NCBI Taxonomy" id="1746091"/>
    <lineage>
        <taxon>Eukaryota</taxon>
        <taxon>Metamonada</taxon>
        <taxon>Anaeramoebidae</taxon>
        <taxon>Anaeramoeba</taxon>
    </lineage>
</organism>
<gene>
    <name evidence="2" type="ORF">M0812_06060</name>
</gene>
<sequence length="483" mass="57424">MKSFSGFGDFFLFQKENTQNFSDLLEELSNKFQIPINSLIVFSQYQILDQKSQTNLKTITQNDLYLFDLRRIDYATYSSYASAIRKSRTLKSFETIPKPVSKNLKLSMLQHQQFAKESYQYTQKCSQIQKYSLKNLQYLLSSINFYYNNYFKTIFNPKKIIKKKIIETIQFENQVLKKFLQINNIQIIEDCEKKITQIKKEIIHLSSGILRELQIMNKKQKQKQKKKYLETKFSKIKLQHQKLVQYLSKLEKNKIKFFEMFFLRGNILICTLFEMKQIYDNSITISKINSKLGTALEKNTIINQKNEEIFQPDPKYQKKINNNTSEKILTHKKLSSQKDLLFSSVTGMTTTTNTVIKNDQKNDFLDNSSTNNEYFEQYRELKKKLNHQKQNNQKKTEKIEKLIQQNKDLKQKNNKLNIQISQMYIQFQQQKNKSDDHLNILVEMLCEIDKSINPQNLKSKIKNHTYPLNSIISKLKENHLSNH</sequence>
<name>A0AAV8A8B6_9EUKA</name>